<name>A0A3L7E1N4_9GAMM</name>
<evidence type="ECO:0000256" key="1">
    <source>
        <dbReference type="SAM" id="MobiDB-lite"/>
    </source>
</evidence>
<keyword evidence="3" id="KW-1185">Reference proteome</keyword>
<dbReference type="EMBL" id="QRAN01000007">
    <property type="protein sequence ID" value="RLQ22243.1"/>
    <property type="molecule type" value="Genomic_DNA"/>
</dbReference>
<feature type="compositionally biased region" description="Polar residues" evidence="1">
    <location>
        <begin position="1"/>
        <end position="23"/>
    </location>
</feature>
<dbReference type="Proteomes" id="UP000265509">
    <property type="component" value="Unassembled WGS sequence"/>
</dbReference>
<dbReference type="AlphaFoldDB" id="A0A3L7E1N4"/>
<evidence type="ECO:0000313" key="3">
    <source>
        <dbReference type="Proteomes" id="UP000265509"/>
    </source>
</evidence>
<reference evidence="2 3" key="1">
    <citation type="submission" date="2018-07" db="EMBL/GenBank/DDBJ databases">
        <title>Halioglobus sp. genome submission.</title>
        <authorList>
            <person name="Ye M.-Q."/>
            <person name="Du Z.-J."/>
        </authorList>
    </citation>
    <scope>NUCLEOTIDE SEQUENCE [LARGE SCALE GENOMIC DNA]</scope>
    <source>
        <strain evidence="2 3">U0301</strain>
    </source>
</reference>
<organism evidence="2 3">
    <name type="scientific">Seongchinamella sediminis</name>
    <dbReference type="NCBI Taxonomy" id="2283635"/>
    <lineage>
        <taxon>Bacteria</taxon>
        <taxon>Pseudomonadati</taxon>
        <taxon>Pseudomonadota</taxon>
        <taxon>Gammaproteobacteria</taxon>
        <taxon>Cellvibrionales</taxon>
        <taxon>Halieaceae</taxon>
        <taxon>Seongchinamella</taxon>
    </lineage>
</organism>
<comment type="caution">
    <text evidence="2">The sequence shown here is derived from an EMBL/GenBank/DDBJ whole genome shotgun (WGS) entry which is preliminary data.</text>
</comment>
<sequence>MKISSITTDGSDASATYTATRAESSGGGKSPPSVLANGDVTVFEDTNVTFELETAGFTFPANGAAVIRLKDNAGTWHDVSPGDTFETFTIAADQPGNNDTELELEDDASDGTSAGVTHPYNLFVVSGGTTFTLDPNFINRN</sequence>
<accession>A0A3L7E1N4</accession>
<gene>
    <name evidence="2" type="ORF">DWB85_08110</name>
</gene>
<protein>
    <submittedName>
        <fullName evidence="2">Uncharacterized protein</fullName>
    </submittedName>
</protein>
<feature type="region of interest" description="Disordered" evidence="1">
    <location>
        <begin position="1"/>
        <end position="33"/>
    </location>
</feature>
<evidence type="ECO:0000313" key="2">
    <source>
        <dbReference type="EMBL" id="RLQ22243.1"/>
    </source>
</evidence>
<proteinExistence type="predicted"/>